<evidence type="ECO:0000313" key="5">
    <source>
        <dbReference type="EMBL" id="CDF84352.1"/>
    </source>
</evidence>
<dbReference type="OrthoDB" id="9813892at2"/>
<dbReference type="InterPro" id="IPR015943">
    <property type="entry name" value="WD40/YVTN_repeat-like_dom_sf"/>
</dbReference>
<reference evidence="5 6" key="2">
    <citation type="submission" date="2014-05" db="EMBL/GenBank/DDBJ databases">
        <title>Genome sequence of the 3-chlorobenzoate degrading bacterium Pseudomonas knackmussii B13 shows multiple evidence for horizontal gene transfer.</title>
        <authorList>
            <person name="Miyazaki R."/>
            <person name="Bertelli C."/>
            <person name="Falquet L."/>
            <person name="Robinson-Rechavi M."/>
            <person name="Gharib W."/>
            <person name="Roy S."/>
            <person name="Van der Meer J.R."/>
        </authorList>
    </citation>
    <scope>NUCLEOTIDE SEQUENCE [LARGE SCALE GENOMIC DNA]</scope>
    <source>
        <strain evidence="5 6">B13</strain>
    </source>
</reference>
<feature type="domain" description="Photosynthesis system II assembly factor Ycf48/Hcf136-like" evidence="4">
    <location>
        <begin position="58"/>
        <end position="119"/>
    </location>
</feature>
<dbReference type="AlphaFoldDB" id="A0A024HIL9"/>
<organism evidence="5 6">
    <name type="scientific">Pseudomonas knackmussii (strain DSM 6978 / CCUG 54928 / LMG 23759 / B13)</name>
    <dbReference type="NCBI Taxonomy" id="1301098"/>
    <lineage>
        <taxon>Bacteria</taxon>
        <taxon>Pseudomonadati</taxon>
        <taxon>Pseudomonadota</taxon>
        <taxon>Gammaproteobacteria</taxon>
        <taxon>Pseudomonadales</taxon>
        <taxon>Pseudomonadaceae</taxon>
        <taxon>Pseudomonas</taxon>
    </lineage>
</organism>
<dbReference type="PATRIC" id="fig|1301098.3.peg.3031"/>
<feature type="domain" description="Photosynthesis system II assembly factor Ycf48/Hcf136-like" evidence="4">
    <location>
        <begin position="158"/>
        <end position="229"/>
    </location>
</feature>
<dbReference type="RefSeq" id="WP_043252869.1">
    <property type="nucleotide sequence ID" value="NZ_HG322950.1"/>
</dbReference>
<dbReference type="GO" id="GO:0009523">
    <property type="term" value="C:photosystem II"/>
    <property type="evidence" value="ECO:0007669"/>
    <property type="project" value="UniProtKB-KW"/>
</dbReference>
<keyword evidence="1" id="KW-0602">Photosynthesis</keyword>
<evidence type="ECO:0000256" key="1">
    <source>
        <dbReference type="ARBA" id="ARBA00022531"/>
    </source>
</evidence>
<reference evidence="5 6" key="1">
    <citation type="submission" date="2013-03" db="EMBL/GenBank/DDBJ databases">
        <authorList>
            <person name="Linke B."/>
        </authorList>
    </citation>
    <scope>NUCLEOTIDE SEQUENCE [LARGE SCALE GENOMIC DNA]</scope>
    <source>
        <strain evidence="5 6">B13</strain>
    </source>
</reference>
<dbReference type="GO" id="GO:0016787">
    <property type="term" value="F:hydrolase activity"/>
    <property type="evidence" value="ECO:0007669"/>
    <property type="project" value="UniProtKB-KW"/>
</dbReference>
<dbReference type="eggNOG" id="COG4447">
    <property type="taxonomic scope" value="Bacteria"/>
</dbReference>
<keyword evidence="6" id="KW-1185">Reference proteome</keyword>
<proteinExistence type="predicted"/>
<dbReference type="EMBL" id="HG322950">
    <property type="protein sequence ID" value="CDF84352.1"/>
    <property type="molecule type" value="Genomic_DNA"/>
</dbReference>
<dbReference type="KEGG" id="pkc:PKB_3005"/>
<dbReference type="GO" id="GO:0015979">
    <property type="term" value="P:photosynthesis"/>
    <property type="evidence" value="ECO:0007669"/>
    <property type="project" value="UniProtKB-KW"/>
</dbReference>
<dbReference type="HOGENOM" id="CLU_063224_1_0_6"/>
<dbReference type="InterPro" id="IPR028203">
    <property type="entry name" value="PSII_CF48-like_dom"/>
</dbReference>
<dbReference type="PANTHER" id="PTHR47199">
    <property type="entry name" value="PHOTOSYSTEM II STABILITY/ASSEMBLY FACTOR HCF136, CHLOROPLASTIC"/>
    <property type="match status" value="1"/>
</dbReference>
<dbReference type="SUPFAM" id="SSF110296">
    <property type="entry name" value="Oligoxyloglucan reducing end-specific cellobiohydrolase"/>
    <property type="match status" value="1"/>
</dbReference>
<keyword evidence="2" id="KW-0604">Photosystem II</keyword>
<keyword evidence="3" id="KW-0732">Signal</keyword>
<dbReference type="Pfam" id="PF14870">
    <property type="entry name" value="PSII_BNR"/>
    <property type="match status" value="2"/>
</dbReference>
<sequence length="354" mass="37413">MQTPLKLALAGAGLGLALLAAPPATAEYVDVLDLPAQHSTLALGSPLSAITRAGKRLLVVGQRGHILYSDNDGRDWQQAEVPVSSDLTAIRFAGERDGWAVGHDGVVLHSDDGGAHWTRQLDGRRIGQLMLDFYAANPQADNAALLDQAQRMKEEGADKPFLDVWFKNAKEGFVVGAFNLILHTADGGLTWTPWNHRVDNPQSLHLTAIAAVGEDLFIVGEQGLILKLDRQSQRFVALTSPYKGTFFGVVGEPGLIFAYGLRGHAVRSVDGGASWSEVNTGLPVSLTAASVGGDGRLYLFSQAGQGLVSRDLGASFAPLALNERTPVSGVLASGDSLLLVGNRGLQRSALPAGQ</sequence>
<dbReference type="Proteomes" id="UP000025241">
    <property type="component" value="Chromosome I"/>
</dbReference>
<evidence type="ECO:0000256" key="2">
    <source>
        <dbReference type="ARBA" id="ARBA00023276"/>
    </source>
</evidence>
<accession>A0A024HIL9</accession>
<name>A0A024HIL9_PSEKB</name>
<dbReference type="STRING" id="1301098.PKB_3005"/>
<dbReference type="PANTHER" id="PTHR47199:SF2">
    <property type="entry name" value="PHOTOSYSTEM II STABILITY_ASSEMBLY FACTOR HCF136, CHLOROPLASTIC"/>
    <property type="match status" value="1"/>
</dbReference>
<feature type="chain" id="PRO_5001530026" evidence="3">
    <location>
        <begin position="27"/>
        <end position="354"/>
    </location>
</feature>
<gene>
    <name evidence="5" type="ORF">PKB_3005</name>
</gene>
<feature type="signal peptide" evidence="3">
    <location>
        <begin position="1"/>
        <end position="26"/>
    </location>
</feature>
<evidence type="ECO:0000256" key="3">
    <source>
        <dbReference type="SAM" id="SignalP"/>
    </source>
</evidence>
<dbReference type="Gene3D" id="2.130.10.10">
    <property type="entry name" value="YVTN repeat-like/Quinoprotein amine dehydrogenase"/>
    <property type="match status" value="2"/>
</dbReference>
<protein>
    <submittedName>
        <fullName evidence="5">Glycosyl hydrolase</fullName>
    </submittedName>
</protein>
<keyword evidence="5" id="KW-0378">Hydrolase</keyword>
<evidence type="ECO:0000259" key="4">
    <source>
        <dbReference type="Pfam" id="PF14870"/>
    </source>
</evidence>
<evidence type="ECO:0000313" key="6">
    <source>
        <dbReference type="Proteomes" id="UP000025241"/>
    </source>
</evidence>